<dbReference type="Proteomes" id="UP001652624">
    <property type="component" value="Chromosome 19"/>
</dbReference>
<proteinExistence type="predicted"/>
<gene>
    <name evidence="4" type="primary">LOC103112667</name>
</gene>
<evidence type="ECO:0000259" key="2">
    <source>
        <dbReference type="Pfam" id="PF04666"/>
    </source>
</evidence>
<feature type="domain" description="MGAT4 conserved region" evidence="2">
    <location>
        <begin position="54"/>
        <end position="309"/>
    </location>
</feature>
<organism evidence="3 4">
    <name type="scientific">Erinaceus europaeus</name>
    <name type="common">Western European hedgehog</name>
    <dbReference type="NCBI Taxonomy" id="9365"/>
    <lineage>
        <taxon>Eukaryota</taxon>
        <taxon>Metazoa</taxon>
        <taxon>Chordata</taxon>
        <taxon>Craniata</taxon>
        <taxon>Vertebrata</taxon>
        <taxon>Euteleostomi</taxon>
        <taxon>Mammalia</taxon>
        <taxon>Eutheria</taxon>
        <taxon>Laurasiatheria</taxon>
        <taxon>Eulipotyphla</taxon>
        <taxon>Erinaceidae</taxon>
        <taxon>Erinaceinae</taxon>
        <taxon>Erinaceus</taxon>
    </lineage>
</organism>
<dbReference type="InterPro" id="IPR057279">
    <property type="entry name" value="MGAT4"/>
</dbReference>
<evidence type="ECO:0000256" key="1">
    <source>
        <dbReference type="SAM" id="SignalP"/>
    </source>
</evidence>
<accession>A0ABM3WDC2</accession>
<reference evidence="4" key="1">
    <citation type="submission" date="2025-08" db="UniProtKB">
        <authorList>
            <consortium name="RefSeq"/>
        </authorList>
    </citation>
    <scope>IDENTIFICATION</scope>
</reference>
<dbReference type="RefSeq" id="XP_060034577.1">
    <property type="nucleotide sequence ID" value="XM_060178594.1"/>
</dbReference>
<evidence type="ECO:0000313" key="4">
    <source>
        <dbReference type="RefSeq" id="XP_060034577.1"/>
    </source>
</evidence>
<dbReference type="GeneID" id="103112667"/>
<sequence length="462" mass="52799">MQPGLWQYISGAVALVFLSFFIQENSEKHPDDNLSLEEKKKIVWQLDQERISLDIKNHLETFRDMQTKPPLFQQVNYTFLSGSSPPKKKLLTVGISSVQHPSGNYLLETLTSLFNASSEAELSCIVVLVHLSDPDPQRLTRVVANISSLFKEQIEAQRLLVIQAHCLQGGQNNNLSSPCEALYSRQNVNYGLLMNLAMNLSEYFLLLQDNVHCAPEFVSTMYWTLLAWKELPWVMLEFSSLSFSGKVFHTSDLHRLASFFLLFHKDSPGHILLSQFHLLMAQNVPIRFSPSVFYHIGSYPVLEGTCFPVEEEPVFGEPDNPVADVLTDMMTTGHSYAEYAYFLNDEGFSTLDALRGNYLTVIFEKPHKVIRIEVLTGTDDGEYRMQHGQVEVGYDPFENSMGCTRYNFLGPLMEGHLDQRVFYEEDAVQELSCIRLVVLESQESWLLIKQIKVWTQNEEEKA</sequence>
<dbReference type="PANTHER" id="PTHR12062:SF32">
    <property type="entry name" value="MGAT4 FAMILY, MEMBER F"/>
    <property type="match status" value="1"/>
</dbReference>
<feature type="signal peptide" evidence="1">
    <location>
        <begin position="1"/>
        <end position="26"/>
    </location>
</feature>
<evidence type="ECO:0000313" key="3">
    <source>
        <dbReference type="Proteomes" id="UP001652624"/>
    </source>
</evidence>
<keyword evidence="3" id="KW-1185">Reference proteome</keyword>
<name>A0ABM3WDC2_ERIEU</name>
<feature type="chain" id="PRO_5047394763" evidence="1">
    <location>
        <begin position="27"/>
        <end position="462"/>
    </location>
</feature>
<dbReference type="PANTHER" id="PTHR12062">
    <property type="entry name" value="N-ACETYLGLUCOSAMINYLTRANSFERASE VI"/>
    <property type="match status" value="1"/>
</dbReference>
<protein>
    <submittedName>
        <fullName evidence="4">Alpha-1,3-mannosyl-glycoprotein 4-beta-N-acetylglucosaminyltransferase-like protein MGAT4E isoform X2</fullName>
    </submittedName>
</protein>
<dbReference type="InterPro" id="IPR006759">
    <property type="entry name" value="Glyco_transf_54"/>
</dbReference>
<keyword evidence="1" id="KW-0732">Signal</keyword>
<dbReference type="Pfam" id="PF04666">
    <property type="entry name" value="MGAT4_cons"/>
    <property type="match status" value="1"/>
</dbReference>